<evidence type="ECO:0000313" key="2">
    <source>
        <dbReference type="EMBL" id="OYX34423.1"/>
    </source>
</evidence>
<accession>A0A258FR90</accession>
<feature type="domain" description="Conserved hypothetical protein CHP02391" evidence="1">
    <location>
        <begin position="36"/>
        <end position="153"/>
    </location>
</feature>
<proteinExistence type="predicted"/>
<organism evidence="2 3">
    <name type="scientific">Brevundimonas subvibrioides</name>
    <dbReference type="NCBI Taxonomy" id="74313"/>
    <lineage>
        <taxon>Bacteria</taxon>
        <taxon>Pseudomonadati</taxon>
        <taxon>Pseudomonadota</taxon>
        <taxon>Alphaproteobacteria</taxon>
        <taxon>Caulobacterales</taxon>
        <taxon>Caulobacteraceae</taxon>
        <taxon>Brevundimonas</taxon>
    </lineage>
</organism>
<reference evidence="2 3" key="1">
    <citation type="submission" date="2017-03" db="EMBL/GenBank/DDBJ databases">
        <title>Lifting the veil on microbial sulfur biogeochemistry in mining wastewaters.</title>
        <authorList>
            <person name="Kantor R.S."/>
            <person name="Colenbrander Nelson T."/>
            <person name="Marshall S."/>
            <person name="Bennett D."/>
            <person name="Apte S."/>
            <person name="Camacho D."/>
            <person name="Thomas B.C."/>
            <person name="Warren L.A."/>
            <person name="Banfield J.F."/>
        </authorList>
    </citation>
    <scope>NUCLEOTIDE SEQUENCE [LARGE SCALE GENOMIC DNA]</scope>
    <source>
        <strain evidence="2">32-69-9</strain>
    </source>
</reference>
<gene>
    <name evidence="2" type="ORF">B7Z01_06160</name>
</gene>
<dbReference type="Proteomes" id="UP000215595">
    <property type="component" value="Unassembled WGS sequence"/>
</dbReference>
<name>A0A258FR90_9CAUL</name>
<sequence length="159" mass="17842">MVDPLAHFQALAERTGAFVTSEEATQEPLVHPFEQRNFHPQIVSVSRKLFDDGHYSQATFEALKRLDREVSKLSGVQESGFKLMMQAFNEAKPLLKLNKLQNASDQDEQLGMKHIFAGAMSAIRNPRAHEVLTDQIDLCLDHLSVASCLFRVLDARPPA</sequence>
<evidence type="ECO:0000313" key="3">
    <source>
        <dbReference type="Proteomes" id="UP000215595"/>
    </source>
</evidence>
<dbReference type="EMBL" id="NCEB01000009">
    <property type="protein sequence ID" value="OYX34423.1"/>
    <property type="molecule type" value="Genomic_DNA"/>
</dbReference>
<protein>
    <submittedName>
        <fullName evidence="2">TIGR02391 family protein</fullName>
    </submittedName>
</protein>
<dbReference type="NCBIfam" id="TIGR02391">
    <property type="entry name" value="hypoth_ymh"/>
    <property type="match status" value="1"/>
</dbReference>
<dbReference type="InterPro" id="IPR012654">
    <property type="entry name" value="CHP02391"/>
</dbReference>
<evidence type="ECO:0000259" key="1">
    <source>
        <dbReference type="Pfam" id="PF09509"/>
    </source>
</evidence>
<dbReference type="AlphaFoldDB" id="A0A258FR90"/>
<comment type="caution">
    <text evidence="2">The sequence shown here is derived from an EMBL/GenBank/DDBJ whole genome shotgun (WGS) entry which is preliminary data.</text>
</comment>
<dbReference type="Pfam" id="PF09509">
    <property type="entry name" value="Hypoth_Ymh"/>
    <property type="match status" value="1"/>
</dbReference>